<dbReference type="PROSITE" id="PS01186">
    <property type="entry name" value="EGF_2"/>
    <property type="match status" value="2"/>
</dbReference>
<feature type="domain" description="EGF-like" evidence="6">
    <location>
        <begin position="87"/>
        <end position="125"/>
    </location>
</feature>
<gene>
    <name evidence="7" type="ORF">PMEA_00032607</name>
</gene>
<dbReference type="PANTHER" id="PTHR24050">
    <property type="entry name" value="PA14 DOMAIN-CONTAINING PROTEIN"/>
    <property type="match status" value="1"/>
</dbReference>
<evidence type="ECO:0000256" key="5">
    <source>
        <dbReference type="PROSITE-ProRule" id="PRU00076"/>
    </source>
</evidence>
<dbReference type="Gene3D" id="2.10.25.10">
    <property type="entry name" value="Laminin"/>
    <property type="match status" value="3"/>
</dbReference>
<dbReference type="PROSITE" id="PS00010">
    <property type="entry name" value="ASX_HYDROXYL"/>
    <property type="match status" value="2"/>
</dbReference>
<organism evidence="7 8">
    <name type="scientific">Pocillopora meandrina</name>
    <dbReference type="NCBI Taxonomy" id="46732"/>
    <lineage>
        <taxon>Eukaryota</taxon>
        <taxon>Metazoa</taxon>
        <taxon>Cnidaria</taxon>
        <taxon>Anthozoa</taxon>
        <taxon>Hexacorallia</taxon>
        <taxon>Scleractinia</taxon>
        <taxon>Astrocoeniina</taxon>
        <taxon>Pocilloporidae</taxon>
        <taxon>Pocillopora</taxon>
    </lineage>
</organism>
<evidence type="ECO:0000313" key="7">
    <source>
        <dbReference type="EMBL" id="CAH3160925.1"/>
    </source>
</evidence>
<keyword evidence="4 5" id="KW-1015">Disulfide bond</keyword>
<dbReference type="AlphaFoldDB" id="A0AAU9XXR5"/>
<proteinExistence type="predicted"/>
<comment type="caution">
    <text evidence="7">The sequence shown here is derived from an EMBL/GenBank/DDBJ whole genome shotgun (WGS) entry which is preliminary data.</text>
</comment>
<sequence length="453" mass="50740">DQCRNLEFGPEKAFKGKRLVNHTIHTIEITVSRFCENLCYMEPYCVSINLYTRADGNGNYRCELNNATHEGHEEKLIEQAMYSYHAAESNCVQNPCKNNATCQSGFTKKGYRCLCTAGFEGPICERDIDECVGGSHSCSPDAYCNNTKGSYNCTCKPGFLGSGRECEGEHINECLGTLHTCSPHAFCNNTKGSYSCTCKHGLTGNGRECKGKRWVARGGVRGGCGQIFRRFLGTFEHMHSNLPNLYRVGNNYKYGKKSFISETFIMSQDSFLNSKDGKNFGSSCGLSGLVQLSDCNDETTFHYDAHYWKNYDKVNLFGGETGFDEQESKLPTYWNTSFSKICLGMKINKHPEFIVINRLADSLHSLIADDQYRNTLLGRDEWKTLIGSNASLQHNCNREGFNVFSGRRDRSKVRIGIISNDQNDCYSCNSLIGFGTGSQHNNVEPCGNEARHI</sequence>
<dbReference type="Pfam" id="PF00008">
    <property type="entry name" value="EGF"/>
    <property type="match status" value="1"/>
</dbReference>
<reference evidence="7 8" key="1">
    <citation type="submission" date="2022-05" db="EMBL/GenBank/DDBJ databases">
        <authorList>
            <consortium name="Genoscope - CEA"/>
            <person name="William W."/>
        </authorList>
    </citation>
    <scope>NUCLEOTIDE SEQUENCE [LARGE SCALE GENOMIC DNA]</scope>
</reference>
<dbReference type="SMART" id="SM00179">
    <property type="entry name" value="EGF_CA"/>
    <property type="match status" value="3"/>
</dbReference>
<evidence type="ECO:0000256" key="3">
    <source>
        <dbReference type="ARBA" id="ARBA00022737"/>
    </source>
</evidence>
<feature type="disulfide bond" evidence="5">
    <location>
        <begin position="115"/>
        <end position="124"/>
    </location>
</feature>
<protein>
    <recommendedName>
        <fullName evidence="6">EGF-like domain-containing protein</fullName>
    </recommendedName>
</protein>
<dbReference type="Pfam" id="PF12947">
    <property type="entry name" value="EGF_3"/>
    <property type="match status" value="2"/>
</dbReference>
<evidence type="ECO:0000313" key="8">
    <source>
        <dbReference type="Proteomes" id="UP001159428"/>
    </source>
</evidence>
<evidence type="ECO:0000256" key="4">
    <source>
        <dbReference type="ARBA" id="ARBA00023157"/>
    </source>
</evidence>
<feature type="domain" description="EGF-like" evidence="6">
    <location>
        <begin position="170"/>
        <end position="210"/>
    </location>
</feature>
<dbReference type="InterPro" id="IPR024731">
    <property type="entry name" value="NELL2-like_EGF"/>
</dbReference>
<feature type="disulfide bond" evidence="5">
    <location>
        <begin position="96"/>
        <end position="113"/>
    </location>
</feature>
<dbReference type="InterPro" id="IPR018097">
    <property type="entry name" value="EGF_Ca-bd_CS"/>
</dbReference>
<dbReference type="SUPFAM" id="SSF57184">
    <property type="entry name" value="Growth factor receptor domain"/>
    <property type="match status" value="1"/>
</dbReference>
<feature type="domain" description="EGF-like" evidence="6">
    <location>
        <begin position="127"/>
        <end position="167"/>
    </location>
</feature>
<feature type="non-terminal residue" evidence="7">
    <location>
        <position position="1"/>
    </location>
</feature>
<dbReference type="PROSITE" id="PS50026">
    <property type="entry name" value="EGF_3"/>
    <property type="match status" value="3"/>
</dbReference>
<dbReference type="FunFam" id="2.10.25.10:FF:000038">
    <property type="entry name" value="Fibrillin 2"/>
    <property type="match status" value="2"/>
</dbReference>
<evidence type="ECO:0000256" key="1">
    <source>
        <dbReference type="ARBA" id="ARBA00022536"/>
    </source>
</evidence>
<dbReference type="EMBL" id="CALNXJ010000077">
    <property type="protein sequence ID" value="CAH3160925.1"/>
    <property type="molecule type" value="Genomic_DNA"/>
</dbReference>
<keyword evidence="3" id="KW-0677">Repeat</keyword>
<evidence type="ECO:0000259" key="6">
    <source>
        <dbReference type="PROSITE" id="PS50026"/>
    </source>
</evidence>
<keyword evidence="1 5" id="KW-0245">EGF-like domain</keyword>
<dbReference type="FunFam" id="2.10.25.10:FF:000066">
    <property type="entry name" value="FAT atypical cadherin 4"/>
    <property type="match status" value="1"/>
</dbReference>
<dbReference type="InterPro" id="IPR009030">
    <property type="entry name" value="Growth_fac_rcpt_cys_sf"/>
</dbReference>
<dbReference type="SMART" id="SM00181">
    <property type="entry name" value="EGF"/>
    <property type="match status" value="3"/>
</dbReference>
<accession>A0AAU9XXR5</accession>
<dbReference type="InterPro" id="IPR000742">
    <property type="entry name" value="EGF"/>
</dbReference>
<keyword evidence="2" id="KW-0732">Signal</keyword>
<dbReference type="InterPro" id="IPR000152">
    <property type="entry name" value="EGF-type_Asp/Asn_hydroxyl_site"/>
</dbReference>
<dbReference type="PANTHER" id="PTHR24050:SF28">
    <property type="entry name" value="UROMODULIN-LIKE"/>
    <property type="match status" value="1"/>
</dbReference>
<dbReference type="PROSITE" id="PS00022">
    <property type="entry name" value="EGF_1"/>
    <property type="match status" value="1"/>
</dbReference>
<comment type="caution">
    <text evidence="5">Lacks conserved residue(s) required for the propagation of feature annotation.</text>
</comment>
<keyword evidence="8" id="KW-1185">Reference proteome</keyword>
<dbReference type="InterPro" id="IPR052235">
    <property type="entry name" value="Nephronectin_domain"/>
</dbReference>
<dbReference type="Proteomes" id="UP001159428">
    <property type="component" value="Unassembled WGS sequence"/>
</dbReference>
<dbReference type="InterPro" id="IPR001881">
    <property type="entry name" value="EGF-like_Ca-bd_dom"/>
</dbReference>
<name>A0AAU9XXR5_9CNID</name>
<dbReference type="PROSITE" id="PS01187">
    <property type="entry name" value="EGF_CA"/>
    <property type="match status" value="1"/>
</dbReference>
<dbReference type="GO" id="GO:0005509">
    <property type="term" value="F:calcium ion binding"/>
    <property type="evidence" value="ECO:0007669"/>
    <property type="project" value="InterPro"/>
</dbReference>
<evidence type="ECO:0000256" key="2">
    <source>
        <dbReference type="ARBA" id="ARBA00022729"/>
    </source>
</evidence>
<dbReference type="CDD" id="cd00054">
    <property type="entry name" value="EGF_CA"/>
    <property type="match status" value="3"/>
</dbReference>